<protein>
    <recommendedName>
        <fullName evidence="10">Short-chain dehydrogenase/reductase 3</fullName>
    </recommendedName>
    <alternativeName>
        <fullName evidence="11">Retinal short-chain dehydrogenase/reductase 1</fullName>
    </alternativeName>
</protein>
<evidence type="ECO:0000256" key="4">
    <source>
        <dbReference type="ARBA" id="ARBA00022857"/>
    </source>
</evidence>
<evidence type="ECO:0000256" key="13">
    <source>
        <dbReference type="SAM" id="Phobius"/>
    </source>
</evidence>
<comment type="similarity">
    <text evidence="2 12">Belongs to the short-chain dehydrogenases/reductases (SDR) family.</text>
</comment>
<feature type="transmembrane region" description="Helical" evidence="13">
    <location>
        <begin position="27"/>
        <end position="50"/>
    </location>
</feature>
<dbReference type="GO" id="GO:0005811">
    <property type="term" value="C:lipid droplet"/>
    <property type="evidence" value="ECO:0007669"/>
    <property type="project" value="TreeGrafter"/>
</dbReference>
<evidence type="ECO:0000313" key="14">
    <source>
        <dbReference type="EMBL" id="JAV13667.1"/>
    </source>
</evidence>
<organism evidence="14">
    <name type="scientific">Nyssomyia neivai</name>
    <dbReference type="NCBI Taxonomy" id="330878"/>
    <lineage>
        <taxon>Eukaryota</taxon>
        <taxon>Metazoa</taxon>
        <taxon>Ecdysozoa</taxon>
        <taxon>Arthropoda</taxon>
        <taxon>Hexapoda</taxon>
        <taxon>Insecta</taxon>
        <taxon>Pterygota</taxon>
        <taxon>Neoptera</taxon>
        <taxon>Endopterygota</taxon>
        <taxon>Diptera</taxon>
        <taxon>Nematocera</taxon>
        <taxon>Psychodoidea</taxon>
        <taxon>Psychodidae</taxon>
        <taxon>Nyssomyia</taxon>
    </lineage>
</organism>
<dbReference type="FunFam" id="3.40.50.720:FF:000131">
    <property type="entry name" value="Short-chain dehydrogenase/reductase 3"/>
    <property type="match status" value="1"/>
</dbReference>
<evidence type="ECO:0000256" key="11">
    <source>
        <dbReference type="ARBA" id="ARBA00082544"/>
    </source>
</evidence>
<dbReference type="Gene3D" id="3.40.50.720">
    <property type="entry name" value="NAD(P)-binding Rossmann-like Domain"/>
    <property type="match status" value="1"/>
</dbReference>
<dbReference type="AlphaFoldDB" id="A0A1L8E4L1"/>
<keyword evidence="5 13" id="KW-1133">Transmembrane helix</keyword>
<dbReference type="PRINTS" id="PR00080">
    <property type="entry name" value="SDRFAMILY"/>
</dbReference>
<reference evidence="14" key="1">
    <citation type="submission" date="2016-12" db="EMBL/GenBank/DDBJ databases">
        <title>An insight into the sialome and mialome of the sand fly, Nyssomyia neivai.</title>
        <authorList>
            <person name="Sebastian V."/>
            <person name="Goulart T.M."/>
            <person name="Oliveira W."/>
            <person name="Calvo E."/>
            <person name="Oliveira L.F."/>
            <person name="Pinto M.C."/>
            <person name="Rosselino A.M."/>
            <person name="Ribeiro J.M."/>
        </authorList>
    </citation>
    <scope>NUCLEOTIDE SEQUENCE</scope>
</reference>
<dbReference type="PANTHER" id="PTHR24322">
    <property type="entry name" value="PKSB"/>
    <property type="match status" value="1"/>
</dbReference>
<sequence>MQNVFDSGKTPYEAAPAPQQMSFDKNIMFYILVLKDFILVLVIGIPMLFLKLFQKLLPKNEKTVAGELALVTGGGNGIGREIALKLAQKKCNIAIVDVDCVAGRETVKDCEALGVKAKFFEADVGKSDQVFALLKTIEYEMGFVDILVNNAGLMPILSLREGTPSEVDRIVQTNFLSNIWTCRTFLGGMIERKKGHVVCIASASSIHPMPGATIYTGTKWGVAGLMAALEEEVRNEGHGNYVKFTTVYPYFVATRKDLVESINLRFPAITAQETAKVTVGAILRNEKDVSVPTYLFFLSKFAKNFTAEVQHLIRERMFREKFVLVRKYEGHK</sequence>
<comment type="function">
    <text evidence="9">Catalyzes the reduction of all-trans-retinal to all-trans-retinol in the presence of NADPH.</text>
</comment>
<dbReference type="SUPFAM" id="SSF51735">
    <property type="entry name" value="NAD(P)-binding Rossmann-fold domains"/>
    <property type="match status" value="1"/>
</dbReference>
<evidence type="ECO:0000256" key="3">
    <source>
        <dbReference type="ARBA" id="ARBA00022692"/>
    </source>
</evidence>
<dbReference type="InterPro" id="IPR036291">
    <property type="entry name" value="NAD(P)-bd_dom_sf"/>
</dbReference>
<keyword evidence="3 13" id="KW-0812">Transmembrane</keyword>
<keyword evidence="6" id="KW-0560">Oxidoreductase</keyword>
<dbReference type="PANTHER" id="PTHR24322:SF748">
    <property type="entry name" value="FI23927P1-RELATED"/>
    <property type="match status" value="1"/>
</dbReference>
<keyword evidence="7" id="KW-0443">Lipid metabolism</keyword>
<evidence type="ECO:0000256" key="7">
    <source>
        <dbReference type="ARBA" id="ARBA00023098"/>
    </source>
</evidence>
<proteinExistence type="inferred from homology"/>
<keyword evidence="8 13" id="KW-0472">Membrane</keyword>
<evidence type="ECO:0000256" key="10">
    <source>
        <dbReference type="ARBA" id="ARBA00068717"/>
    </source>
</evidence>
<keyword evidence="4" id="KW-0521">NADP</keyword>
<evidence type="ECO:0000256" key="2">
    <source>
        <dbReference type="ARBA" id="ARBA00006484"/>
    </source>
</evidence>
<evidence type="ECO:0000256" key="12">
    <source>
        <dbReference type="RuleBase" id="RU000363"/>
    </source>
</evidence>
<evidence type="ECO:0000256" key="6">
    <source>
        <dbReference type="ARBA" id="ARBA00023002"/>
    </source>
</evidence>
<dbReference type="EMBL" id="GFDF01000417">
    <property type="protein sequence ID" value="JAV13667.1"/>
    <property type="molecule type" value="Transcribed_RNA"/>
</dbReference>
<evidence type="ECO:0000256" key="9">
    <source>
        <dbReference type="ARBA" id="ARBA00059620"/>
    </source>
</evidence>
<dbReference type="GO" id="GO:0052650">
    <property type="term" value="F:all-trans-retinol dehydrogenase (NADP+) activity"/>
    <property type="evidence" value="ECO:0007669"/>
    <property type="project" value="UniProtKB-ARBA"/>
</dbReference>
<dbReference type="InterPro" id="IPR002347">
    <property type="entry name" value="SDR_fam"/>
</dbReference>
<evidence type="ECO:0000256" key="1">
    <source>
        <dbReference type="ARBA" id="ARBA00004141"/>
    </source>
</evidence>
<dbReference type="Pfam" id="PF00106">
    <property type="entry name" value="adh_short"/>
    <property type="match status" value="1"/>
</dbReference>
<comment type="subcellular location">
    <subcellularLocation>
        <location evidence="1">Membrane</location>
        <topology evidence="1">Multi-pass membrane protein</topology>
    </subcellularLocation>
</comment>
<evidence type="ECO:0000256" key="5">
    <source>
        <dbReference type="ARBA" id="ARBA00022989"/>
    </source>
</evidence>
<evidence type="ECO:0000256" key="8">
    <source>
        <dbReference type="ARBA" id="ARBA00023136"/>
    </source>
</evidence>
<name>A0A1L8E4L1_9DIPT</name>
<accession>A0A1L8E4L1</accession>
<dbReference type="PRINTS" id="PR00081">
    <property type="entry name" value="GDHRDH"/>
</dbReference>
<dbReference type="GO" id="GO:0016020">
    <property type="term" value="C:membrane"/>
    <property type="evidence" value="ECO:0007669"/>
    <property type="project" value="UniProtKB-SubCell"/>
</dbReference>